<dbReference type="Gene3D" id="3.40.50.300">
    <property type="entry name" value="P-loop containing nucleotide triphosphate hydrolases"/>
    <property type="match status" value="1"/>
</dbReference>
<accession>A0A9N9J1P9</accession>
<evidence type="ECO:0000256" key="1">
    <source>
        <dbReference type="SAM" id="Coils"/>
    </source>
</evidence>
<feature type="compositionally biased region" description="Gly residues" evidence="2">
    <location>
        <begin position="637"/>
        <end position="650"/>
    </location>
</feature>
<evidence type="ECO:0000256" key="2">
    <source>
        <dbReference type="SAM" id="MobiDB-lite"/>
    </source>
</evidence>
<dbReference type="SUPFAM" id="SSF52540">
    <property type="entry name" value="P-loop containing nucleoside triphosphate hydrolases"/>
    <property type="match status" value="1"/>
</dbReference>
<feature type="region of interest" description="Disordered" evidence="2">
    <location>
        <begin position="932"/>
        <end position="964"/>
    </location>
</feature>
<keyword evidence="4" id="KW-1185">Reference proteome</keyword>
<dbReference type="OrthoDB" id="2417544at2759"/>
<feature type="compositionally biased region" description="Basic and acidic residues" evidence="2">
    <location>
        <begin position="948"/>
        <end position="964"/>
    </location>
</feature>
<feature type="compositionally biased region" description="Gly residues" evidence="2">
    <location>
        <begin position="716"/>
        <end position="731"/>
    </location>
</feature>
<evidence type="ECO:0000313" key="4">
    <source>
        <dbReference type="Proteomes" id="UP000789405"/>
    </source>
</evidence>
<feature type="region of interest" description="Disordered" evidence="2">
    <location>
        <begin position="588"/>
        <end position="608"/>
    </location>
</feature>
<dbReference type="InterPro" id="IPR027417">
    <property type="entry name" value="P-loop_NTPase"/>
</dbReference>
<evidence type="ECO:0000313" key="3">
    <source>
        <dbReference type="EMBL" id="CAG8761624.1"/>
    </source>
</evidence>
<feature type="compositionally biased region" description="Basic and acidic residues" evidence="2">
    <location>
        <begin position="588"/>
        <end position="603"/>
    </location>
</feature>
<sequence>MSSANQPIEKIRLHIQENIKKIDARISQQENAVIIVGETREGKTTLFNYLIGNSLFSKENFDCGGFEIYSGIKTYIGDPLNNTNIYNRSISQTTLPLNQGEFWDCPGFGDSRGDEQNIINAYSIYMLTKNIKKLKVLIVVSEATIIETSKKKLLNIIKYLGEIFKNNIDLVKGLCLVVTQKNNLDLRKVRNIFNRIIRERNGQESFSLSQRNILNVLSSNRSQIAFFNTPREDELISDKDRLEILNCIEKISYVENLKPSFSLEPSTVHFIENLIGVFYKDVENFMSNKFYPALLNYIESLIDSHDDTVEKLRESLNEFIDELEKIISHDKELQQFENNLNQILLIINRLNRNDLKDELSKKIFQLDFIKVVKTESITIEGDTNRWYHFISELIDVIGLLKSKPEPKTNEGGQVLTFEGAIIGTEDIQIISNTIKEINVYSLNSLFIDKDIIAPGAFLTFISPQFRVIGKRTINLKGEIGPSHNLRKADDGIKETINNQDACDEEIKDANDDINENINKVKKIDRIHKDEESNGVKEIISKQDLYDEMNKKGINYEIINKLEASDEITKEKTSDKINMEETNNSIRINKDDKKKASPEMHGKDGLPGLPGGNGGHFYAKGRNFINLSSLTIDISGGDGGKGQDGGNGADGLLGSDSGKKMVEDKEESALVSRKKVSGALKEIVEKGVIDTAEKGFKFFFTFNEKYKEVYEAYDPGQEGGDAGRGGVGGNAGSHGIEHIDLDGLQEKPTIFKENNRKGIDGKDGSPGRGGKNGPKYHGIYINEISYSGFKGYEEFDFESTDSTTRTVEITDLTEFDTICIDEGAITSSKESDTESTDSAAGTDSKISDTDSNNDLIAKAYRLSTSYIGTVAALGYNIVPIVAKELGKNAIKVGSLTGASLAAGIGVGLAIPLVISPVSAHFSSHWEEKPNKLDHESFASDGISPSPLNDKSESSLTKYEKSDIPSDYSKKLSKKLSDYNKF</sequence>
<keyword evidence="1" id="KW-0175">Coiled coil</keyword>
<reference evidence="3" key="1">
    <citation type="submission" date="2021-06" db="EMBL/GenBank/DDBJ databases">
        <authorList>
            <person name="Kallberg Y."/>
            <person name="Tangrot J."/>
            <person name="Rosling A."/>
        </authorList>
    </citation>
    <scope>NUCLEOTIDE SEQUENCE</scope>
    <source>
        <strain evidence="3">MA453B</strain>
    </source>
</reference>
<feature type="region of interest" description="Disordered" evidence="2">
    <location>
        <begin position="825"/>
        <end position="846"/>
    </location>
</feature>
<feature type="compositionally biased region" description="Basic and acidic residues" evidence="2">
    <location>
        <begin position="734"/>
        <end position="764"/>
    </location>
</feature>
<feature type="non-terminal residue" evidence="3">
    <location>
        <position position="980"/>
    </location>
</feature>
<comment type="caution">
    <text evidence="3">The sequence shown here is derived from an EMBL/GenBank/DDBJ whole genome shotgun (WGS) entry which is preliminary data.</text>
</comment>
<proteinExistence type="predicted"/>
<feature type="region of interest" description="Disordered" evidence="2">
    <location>
        <begin position="716"/>
        <end position="774"/>
    </location>
</feature>
<feature type="coiled-coil region" evidence="1">
    <location>
        <begin position="302"/>
        <end position="353"/>
    </location>
</feature>
<dbReference type="AlphaFoldDB" id="A0A9N9J1P9"/>
<feature type="region of interest" description="Disordered" evidence="2">
    <location>
        <begin position="637"/>
        <end position="656"/>
    </location>
</feature>
<name>A0A9N9J1P9_9GLOM</name>
<protein>
    <submittedName>
        <fullName evidence="3">14681_t:CDS:1</fullName>
    </submittedName>
</protein>
<gene>
    <name evidence="3" type="ORF">DERYTH_LOCUS17870</name>
</gene>
<dbReference type="Proteomes" id="UP000789405">
    <property type="component" value="Unassembled WGS sequence"/>
</dbReference>
<dbReference type="EMBL" id="CAJVPY010017366">
    <property type="protein sequence ID" value="CAG8761624.1"/>
    <property type="molecule type" value="Genomic_DNA"/>
</dbReference>
<organism evidence="3 4">
    <name type="scientific">Dentiscutata erythropus</name>
    <dbReference type="NCBI Taxonomy" id="1348616"/>
    <lineage>
        <taxon>Eukaryota</taxon>
        <taxon>Fungi</taxon>
        <taxon>Fungi incertae sedis</taxon>
        <taxon>Mucoromycota</taxon>
        <taxon>Glomeromycotina</taxon>
        <taxon>Glomeromycetes</taxon>
        <taxon>Diversisporales</taxon>
        <taxon>Gigasporaceae</taxon>
        <taxon>Dentiscutata</taxon>
    </lineage>
</organism>